<proteinExistence type="predicted"/>
<accession>A0ACB9FEH3</accession>
<reference evidence="2" key="1">
    <citation type="journal article" date="2022" name="Mol. Ecol. Resour.">
        <title>The genomes of chicory, endive, great burdock and yacon provide insights into Asteraceae palaeo-polyploidization history and plant inulin production.</title>
        <authorList>
            <person name="Fan W."/>
            <person name="Wang S."/>
            <person name="Wang H."/>
            <person name="Wang A."/>
            <person name="Jiang F."/>
            <person name="Liu H."/>
            <person name="Zhao H."/>
            <person name="Xu D."/>
            <person name="Zhang Y."/>
        </authorList>
    </citation>
    <scope>NUCLEOTIDE SEQUENCE [LARGE SCALE GENOMIC DNA]</scope>
    <source>
        <strain evidence="2">cv. Niubang</strain>
    </source>
</reference>
<dbReference type="EMBL" id="CM042047">
    <property type="protein sequence ID" value="KAI3769447.1"/>
    <property type="molecule type" value="Genomic_DNA"/>
</dbReference>
<evidence type="ECO:0000313" key="1">
    <source>
        <dbReference type="EMBL" id="KAI3769447.1"/>
    </source>
</evidence>
<keyword evidence="2" id="KW-1185">Reference proteome</keyword>
<dbReference type="Proteomes" id="UP001055879">
    <property type="component" value="Linkage Group LG01"/>
</dbReference>
<reference evidence="1 2" key="2">
    <citation type="journal article" date="2022" name="Mol. Ecol. Resour.">
        <title>The genomes of chicory, endive, great burdock and yacon provide insights into Asteraceae paleo-polyploidization history and plant inulin production.</title>
        <authorList>
            <person name="Fan W."/>
            <person name="Wang S."/>
            <person name="Wang H."/>
            <person name="Wang A."/>
            <person name="Jiang F."/>
            <person name="Liu H."/>
            <person name="Zhao H."/>
            <person name="Xu D."/>
            <person name="Zhang Y."/>
        </authorList>
    </citation>
    <scope>NUCLEOTIDE SEQUENCE [LARGE SCALE GENOMIC DNA]</scope>
    <source>
        <strain evidence="2">cv. Niubang</strain>
    </source>
</reference>
<protein>
    <submittedName>
        <fullName evidence="1">Uncharacterized protein</fullName>
    </submittedName>
</protein>
<name>A0ACB9FEH3_ARCLA</name>
<organism evidence="1 2">
    <name type="scientific">Arctium lappa</name>
    <name type="common">Greater burdock</name>
    <name type="synonym">Lappa major</name>
    <dbReference type="NCBI Taxonomy" id="4217"/>
    <lineage>
        <taxon>Eukaryota</taxon>
        <taxon>Viridiplantae</taxon>
        <taxon>Streptophyta</taxon>
        <taxon>Embryophyta</taxon>
        <taxon>Tracheophyta</taxon>
        <taxon>Spermatophyta</taxon>
        <taxon>Magnoliopsida</taxon>
        <taxon>eudicotyledons</taxon>
        <taxon>Gunneridae</taxon>
        <taxon>Pentapetalae</taxon>
        <taxon>asterids</taxon>
        <taxon>campanulids</taxon>
        <taxon>Asterales</taxon>
        <taxon>Asteraceae</taxon>
        <taxon>Carduoideae</taxon>
        <taxon>Cardueae</taxon>
        <taxon>Arctiinae</taxon>
        <taxon>Arctium</taxon>
    </lineage>
</organism>
<sequence length="284" mass="31657">MFDRSGTPKPNTIYFSPSKPVNQTLTFLSGPSLATVDANVNSLGEKVVSRTAAVNDTTNTVNTAGTELKTLIDACSTKAESSHISAFKEELVKVKEDTQRKFDALSSKVDSCTTILQQVLDKLNAPAPTPSPSFTSDDRTSLNVAVEFIHQDTSNLPVIEGRLDSLEAKVRKLASTQPSSSTKDLSLDDNDKRGRKQLKKIKRGKLKLLRFNIHILPLMLRGRRLLTKPLLLSKILSKKKKRMKMKKILILKIKRKSNLIKKMMMMTMKKISPYGVLLQPSHLQ</sequence>
<comment type="caution">
    <text evidence="1">The sequence shown here is derived from an EMBL/GenBank/DDBJ whole genome shotgun (WGS) entry which is preliminary data.</text>
</comment>
<evidence type="ECO:0000313" key="2">
    <source>
        <dbReference type="Proteomes" id="UP001055879"/>
    </source>
</evidence>
<gene>
    <name evidence="1" type="ORF">L6452_00549</name>
</gene>